<dbReference type="SUPFAM" id="SSF55021">
    <property type="entry name" value="ACT-like"/>
    <property type="match status" value="2"/>
</dbReference>
<proteinExistence type="inferred from homology"/>
<comment type="subunit">
    <text evidence="4 8">Dimer of large and small chains.</text>
</comment>
<evidence type="ECO:0000256" key="8">
    <source>
        <dbReference type="RuleBase" id="RU368092"/>
    </source>
</evidence>
<reference evidence="11" key="1">
    <citation type="submission" date="2017-11" db="EMBL/GenBank/DDBJ databases">
        <authorList>
            <person name="Duchaud E."/>
        </authorList>
    </citation>
    <scope>NUCLEOTIDE SEQUENCE [LARGE SCALE GENOMIC DNA]</scope>
    <source>
        <strain evidence="11">Tenacibaculum sp. TNO020</strain>
    </source>
</reference>
<dbReference type="NCBIfam" id="TIGR00119">
    <property type="entry name" value="acolac_sm"/>
    <property type="match status" value="1"/>
</dbReference>
<dbReference type="PANTHER" id="PTHR30239:SF0">
    <property type="entry name" value="ACETOLACTATE SYNTHASE SMALL SUBUNIT 1, CHLOROPLASTIC"/>
    <property type="match status" value="1"/>
</dbReference>
<dbReference type="Gene3D" id="3.30.70.1150">
    <property type="entry name" value="ACT-like. Chain A, domain 2"/>
    <property type="match status" value="1"/>
</dbReference>
<sequence>MENMENKQTYTVSVYTENNVGLLNRISGIFLRRNINIESMNISKSEIKSVSRFTLLVKVSEEQIKKIIGQIEKQVEVIKAYYHTDEHTIYQESCLFKLSSKSLLENDEIQTIINSSKSRVININKDFFVLEKSGTKEEIEDLYHTLDKHGIMQFVRSGRIAITKDEMKISSLLSVNN</sequence>
<feature type="domain" description="ACT" evidence="9">
    <location>
        <begin position="11"/>
        <end position="85"/>
    </location>
</feature>
<dbReference type="EMBL" id="OENF01000034">
    <property type="protein sequence ID" value="SOS74921.1"/>
    <property type="molecule type" value="Genomic_DNA"/>
</dbReference>
<evidence type="ECO:0000256" key="5">
    <source>
        <dbReference type="ARBA" id="ARBA00022605"/>
    </source>
</evidence>
<comment type="pathway">
    <text evidence="2 8">Amino-acid biosynthesis; L-valine biosynthesis; L-valine from pyruvate: step 1/4.</text>
</comment>
<comment type="pathway">
    <text evidence="1 8">Amino-acid biosynthesis; L-isoleucine biosynthesis; L-isoleucine from 2-oxobutanoate: step 1/4.</text>
</comment>
<dbReference type="PANTHER" id="PTHR30239">
    <property type="entry name" value="ACETOLACTATE SYNTHASE SMALL SUBUNIT"/>
    <property type="match status" value="1"/>
</dbReference>
<dbReference type="InterPro" id="IPR027271">
    <property type="entry name" value="Acetolactate_synth/TF_NikR_C"/>
</dbReference>
<dbReference type="GO" id="GO:0009097">
    <property type="term" value="P:isoleucine biosynthetic process"/>
    <property type="evidence" value="ECO:0007669"/>
    <property type="project" value="UniProtKB-UniRule"/>
</dbReference>
<dbReference type="GO" id="GO:0003984">
    <property type="term" value="F:acetolactate synthase activity"/>
    <property type="evidence" value="ECO:0007669"/>
    <property type="project" value="UniProtKB-UniRule"/>
</dbReference>
<keyword evidence="6 8" id="KW-0100">Branched-chain amino acid biosynthesis</keyword>
<accession>A0A2H1YHQ4</accession>
<evidence type="ECO:0000256" key="6">
    <source>
        <dbReference type="ARBA" id="ARBA00023304"/>
    </source>
</evidence>
<keyword evidence="11" id="KW-1185">Reference proteome</keyword>
<organism evidence="10 11">
    <name type="scientific">Tenacibaculum piscium</name>
    <dbReference type="NCBI Taxonomy" id="1458515"/>
    <lineage>
        <taxon>Bacteria</taxon>
        <taxon>Pseudomonadati</taxon>
        <taxon>Bacteroidota</taxon>
        <taxon>Flavobacteriia</taxon>
        <taxon>Flavobacteriales</taxon>
        <taxon>Flavobacteriaceae</taxon>
        <taxon>Tenacibaculum</taxon>
    </lineage>
</organism>
<dbReference type="CDD" id="cd04878">
    <property type="entry name" value="ACT_AHAS"/>
    <property type="match status" value="1"/>
</dbReference>
<dbReference type="UniPathway" id="UPA00049">
    <property type="reaction ID" value="UER00059"/>
</dbReference>
<keyword evidence="8 10" id="KW-0808">Transferase</keyword>
<dbReference type="Gene3D" id="3.30.70.260">
    <property type="match status" value="1"/>
</dbReference>
<evidence type="ECO:0000313" key="10">
    <source>
        <dbReference type="EMBL" id="SOS74921.1"/>
    </source>
</evidence>
<evidence type="ECO:0000313" key="11">
    <source>
        <dbReference type="Proteomes" id="UP000234211"/>
    </source>
</evidence>
<name>A0A2H1YHQ4_9FLAO</name>
<dbReference type="GO" id="GO:1990610">
    <property type="term" value="F:acetolactate synthase regulator activity"/>
    <property type="evidence" value="ECO:0007669"/>
    <property type="project" value="UniProtKB-UniRule"/>
</dbReference>
<keyword evidence="5 8" id="KW-0028">Amino-acid biosynthesis</keyword>
<dbReference type="PROSITE" id="PS51671">
    <property type="entry name" value="ACT"/>
    <property type="match status" value="1"/>
</dbReference>
<dbReference type="InterPro" id="IPR054480">
    <property type="entry name" value="AHAS_small-like_ACT"/>
</dbReference>
<dbReference type="Pfam" id="PF10369">
    <property type="entry name" value="ALS_ss_C"/>
    <property type="match status" value="1"/>
</dbReference>
<evidence type="ECO:0000256" key="1">
    <source>
        <dbReference type="ARBA" id="ARBA00004974"/>
    </source>
</evidence>
<evidence type="ECO:0000256" key="2">
    <source>
        <dbReference type="ARBA" id="ARBA00005025"/>
    </source>
</evidence>
<dbReference type="UniPathway" id="UPA00047">
    <property type="reaction ID" value="UER00055"/>
</dbReference>
<evidence type="ECO:0000259" key="9">
    <source>
        <dbReference type="PROSITE" id="PS51671"/>
    </source>
</evidence>
<comment type="function">
    <text evidence="8">Catalyzes the conversion of 2 pyruvate molecules into acetolactate in the first common step of the biosynthetic pathway of the branched-amino acids such as leucine, isoleucine, and valine.</text>
</comment>
<dbReference type="InterPro" id="IPR019455">
    <property type="entry name" value="Acetolactate_synth_ssu_C"/>
</dbReference>
<evidence type="ECO:0000256" key="3">
    <source>
        <dbReference type="ARBA" id="ARBA00006341"/>
    </source>
</evidence>
<comment type="similarity">
    <text evidence="3 8">Belongs to the acetolactate synthase small subunit family.</text>
</comment>
<dbReference type="AlphaFoldDB" id="A0A2H1YHQ4"/>
<dbReference type="GO" id="GO:0005829">
    <property type="term" value="C:cytosol"/>
    <property type="evidence" value="ECO:0007669"/>
    <property type="project" value="TreeGrafter"/>
</dbReference>
<dbReference type="EC" id="2.2.1.6" evidence="8"/>
<dbReference type="GO" id="GO:0009099">
    <property type="term" value="P:L-valine biosynthetic process"/>
    <property type="evidence" value="ECO:0007669"/>
    <property type="project" value="UniProtKB-UniRule"/>
</dbReference>
<dbReference type="InterPro" id="IPR045865">
    <property type="entry name" value="ACT-like_dom_sf"/>
</dbReference>
<dbReference type="Proteomes" id="UP000234211">
    <property type="component" value="Unassembled WGS sequence"/>
</dbReference>
<dbReference type="InterPro" id="IPR004789">
    <property type="entry name" value="Acetalactate_synth_ssu"/>
</dbReference>
<dbReference type="InterPro" id="IPR039557">
    <property type="entry name" value="AHAS_ACT"/>
</dbReference>
<dbReference type="Pfam" id="PF22629">
    <property type="entry name" value="ACT_AHAS_ss"/>
    <property type="match status" value="1"/>
</dbReference>
<evidence type="ECO:0000256" key="4">
    <source>
        <dbReference type="ARBA" id="ARBA00011744"/>
    </source>
</evidence>
<evidence type="ECO:0000256" key="7">
    <source>
        <dbReference type="ARBA" id="ARBA00048670"/>
    </source>
</evidence>
<comment type="catalytic activity">
    <reaction evidence="7 8">
        <text>2 pyruvate + H(+) = (2S)-2-acetolactate + CO2</text>
        <dbReference type="Rhea" id="RHEA:25249"/>
        <dbReference type="ChEBI" id="CHEBI:15361"/>
        <dbReference type="ChEBI" id="CHEBI:15378"/>
        <dbReference type="ChEBI" id="CHEBI:16526"/>
        <dbReference type="ChEBI" id="CHEBI:58476"/>
        <dbReference type="EC" id="2.2.1.6"/>
    </reaction>
</comment>
<gene>
    <name evidence="10" type="primary">ilvH</name>
    <name evidence="10" type="ORF">TNO020_40140</name>
</gene>
<protein>
    <recommendedName>
        <fullName evidence="8">Acetolactate synthase small subunit</fullName>
        <shortName evidence="8">AHAS</shortName>
        <shortName evidence="8">ALS</shortName>
        <ecNumber evidence="8">2.2.1.6</ecNumber>
    </recommendedName>
    <alternativeName>
        <fullName evidence="8">Acetohydroxy-acid synthase small subunit</fullName>
    </alternativeName>
</protein>
<dbReference type="InterPro" id="IPR002912">
    <property type="entry name" value="ACT_dom"/>
</dbReference>